<dbReference type="EMBL" id="FNRT01000002">
    <property type="protein sequence ID" value="SED27856.1"/>
    <property type="molecule type" value="Genomic_DNA"/>
</dbReference>
<dbReference type="PROSITE" id="PS50928">
    <property type="entry name" value="ABC_TM1"/>
    <property type="match status" value="1"/>
</dbReference>
<evidence type="ECO:0000256" key="3">
    <source>
        <dbReference type="ARBA" id="ARBA00022475"/>
    </source>
</evidence>
<feature type="transmembrane region" description="Helical" evidence="7">
    <location>
        <begin position="49"/>
        <end position="70"/>
    </location>
</feature>
<keyword evidence="4 7" id="KW-0812">Transmembrane</keyword>
<evidence type="ECO:0000256" key="6">
    <source>
        <dbReference type="ARBA" id="ARBA00023136"/>
    </source>
</evidence>
<dbReference type="PANTHER" id="PTHR43386">
    <property type="entry name" value="OLIGOPEPTIDE TRANSPORT SYSTEM PERMEASE PROTEIN APPC"/>
    <property type="match status" value="1"/>
</dbReference>
<dbReference type="InterPro" id="IPR025966">
    <property type="entry name" value="OppC_N"/>
</dbReference>
<proteinExistence type="inferred from homology"/>
<evidence type="ECO:0000313" key="10">
    <source>
        <dbReference type="EMBL" id="SED27856.1"/>
    </source>
</evidence>
<feature type="transmembrane region" description="Helical" evidence="7">
    <location>
        <begin position="165"/>
        <end position="185"/>
    </location>
</feature>
<dbReference type="GO" id="GO:0055085">
    <property type="term" value="P:transmembrane transport"/>
    <property type="evidence" value="ECO:0007669"/>
    <property type="project" value="InterPro"/>
</dbReference>
<dbReference type="Pfam" id="PF12911">
    <property type="entry name" value="OppC_N"/>
    <property type="match status" value="1"/>
</dbReference>
<keyword evidence="6 7" id="KW-0472">Membrane</keyword>
<accession>A0A1H4ZC92</accession>
<sequence length="344" mass="37095">MSADTAGPETLGSLTDEPEHQDPNSQQAKEISGKSPLRIALGRLAKDKIAVVCALVVLFFIVCAVFAGPISHLFGVSLETPLASERVDGLNNNMPKPEMGPPFGPFTWDHPLGVAPQTGNDNLAYWLYGCRTSLLIATVATVVASVVGVVIGLLAGFLGGAVDKILSFFIDMFLTIPFLLAALTLAPILNERFNLYDSYQTIQKFSLVAVLALFGWMGTARLIRGEVLALREREFVQAARVMGMPTSRILFKELLPNLAAPIIISVSLMLPTFVALEAGLAYLGIGVTDGISWGQVILKAATPTYFREYPQFLWAPLLGIVALVLSLNLLGDAIRDALDPKTRR</sequence>
<dbReference type="OrthoDB" id="8906042at2"/>
<dbReference type="InterPro" id="IPR050366">
    <property type="entry name" value="BP-dependent_transpt_permease"/>
</dbReference>
<feature type="domain" description="ABC transmembrane type-1" evidence="9">
    <location>
        <begin position="130"/>
        <end position="331"/>
    </location>
</feature>
<organism evidence="10 11">
    <name type="scientific">Nocardioides exalbidus</name>
    <dbReference type="NCBI Taxonomy" id="402596"/>
    <lineage>
        <taxon>Bacteria</taxon>
        <taxon>Bacillati</taxon>
        <taxon>Actinomycetota</taxon>
        <taxon>Actinomycetes</taxon>
        <taxon>Propionibacteriales</taxon>
        <taxon>Nocardioidaceae</taxon>
        <taxon>Nocardioides</taxon>
    </lineage>
</organism>
<dbReference type="Pfam" id="PF00528">
    <property type="entry name" value="BPD_transp_1"/>
    <property type="match status" value="1"/>
</dbReference>
<dbReference type="SUPFAM" id="SSF161098">
    <property type="entry name" value="MetI-like"/>
    <property type="match status" value="1"/>
</dbReference>
<evidence type="ECO:0000259" key="9">
    <source>
        <dbReference type="PROSITE" id="PS50928"/>
    </source>
</evidence>
<dbReference type="InterPro" id="IPR035906">
    <property type="entry name" value="MetI-like_sf"/>
</dbReference>
<name>A0A1H4ZC92_9ACTN</name>
<keyword evidence="2 7" id="KW-0813">Transport</keyword>
<feature type="transmembrane region" description="Helical" evidence="7">
    <location>
        <begin position="254"/>
        <end position="276"/>
    </location>
</feature>
<evidence type="ECO:0000256" key="1">
    <source>
        <dbReference type="ARBA" id="ARBA00004651"/>
    </source>
</evidence>
<dbReference type="Gene3D" id="1.10.3720.10">
    <property type="entry name" value="MetI-like"/>
    <property type="match status" value="1"/>
</dbReference>
<evidence type="ECO:0000313" key="11">
    <source>
        <dbReference type="Proteomes" id="UP000198742"/>
    </source>
</evidence>
<feature type="transmembrane region" description="Helical" evidence="7">
    <location>
        <begin position="134"/>
        <end position="158"/>
    </location>
</feature>
<evidence type="ECO:0000256" key="8">
    <source>
        <dbReference type="SAM" id="MobiDB-lite"/>
    </source>
</evidence>
<gene>
    <name evidence="10" type="ORF">SAMN04489844_4079</name>
</gene>
<feature type="region of interest" description="Disordered" evidence="8">
    <location>
        <begin position="1"/>
        <end position="31"/>
    </location>
</feature>
<comment type="subcellular location">
    <subcellularLocation>
        <location evidence="1 7">Cell membrane</location>
        <topology evidence="1 7">Multi-pass membrane protein</topology>
    </subcellularLocation>
</comment>
<dbReference type="RefSeq" id="WP_090971544.1">
    <property type="nucleotide sequence ID" value="NZ_FNRT01000002.1"/>
</dbReference>
<dbReference type="PANTHER" id="PTHR43386:SF1">
    <property type="entry name" value="D,D-DIPEPTIDE TRANSPORT SYSTEM PERMEASE PROTEIN DDPC-RELATED"/>
    <property type="match status" value="1"/>
</dbReference>
<dbReference type="STRING" id="402596.SAMN04489844_4079"/>
<keyword evidence="11" id="KW-1185">Reference proteome</keyword>
<evidence type="ECO:0000256" key="4">
    <source>
        <dbReference type="ARBA" id="ARBA00022692"/>
    </source>
</evidence>
<dbReference type="InterPro" id="IPR000515">
    <property type="entry name" value="MetI-like"/>
</dbReference>
<comment type="similarity">
    <text evidence="7">Belongs to the binding-protein-dependent transport system permease family.</text>
</comment>
<evidence type="ECO:0000256" key="5">
    <source>
        <dbReference type="ARBA" id="ARBA00022989"/>
    </source>
</evidence>
<feature type="transmembrane region" description="Helical" evidence="7">
    <location>
        <begin position="312"/>
        <end position="334"/>
    </location>
</feature>
<dbReference type="AlphaFoldDB" id="A0A1H4ZC92"/>
<feature type="transmembrane region" description="Helical" evidence="7">
    <location>
        <begin position="205"/>
        <end position="223"/>
    </location>
</feature>
<keyword evidence="3" id="KW-1003">Cell membrane</keyword>
<evidence type="ECO:0000256" key="2">
    <source>
        <dbReference type="ARBA" id="ARBA00022448"/>
    </source>
</evidence>
<keyword evidence="5 7" id="KW-1133">Transmembrane helix</keyword>
<protein>
    <submittedName>
        <fullName evidence="10">Peptide/nickel transport system permease protein</fullName>
    </submittedName>
</protein>
<evidence type="ECO:0000256" key="7">
    <source>
        <dbReference type="RuleBase" id="RU363032"/>
    </source>
</evidence>
<dbReference type="Proteomes" id="UP000198742">
    <property type="component" value="Unassembled WGS sequence"/>
</dbReference>
<reference evidence="11" key="1">
    <citation type="submission" date="2016-10" db="EMBL/GenBank/DDBJ databases">
        <authorList>
            <person name="Varghese N."/>
            <person name="Submissions S."/>
        </authorList>
    </citation>
    <scope>NUCLEOTIDE SEQUENCE [LARGE SCALE GENOMIC DNA]</scope>
    <source>
        <strain evidence="11">DSM 22017</strain>
    </source>
</reference>
<dbReference type="CDD" id="cd06261">
    <property type="entry name" value="TM_PBP2"/>
    <property type="match status" value="1"/>
</dbReference>
<dbReference type="GO" id="GO:0005886">
    <property type="term" value="C:plasma membrane"/>
    <property type="evidence" value="ECO:0007669"/>
    <property type="project" value="UniProtKB-SubCell"/>
</dbReference>